<reference evidence="3" key="1">
    <citation type="submission" date="2020-10" db="EMBL/GenBank/DDBJ databases">
        <title>High-Quality Genome Resource of Clonostachys rosea strain S41 by Oxford Nanopore Long-Read Sequencing.</title>
        <authorList>
            <person name="Wang H."/>
        </authorList>
    </citation>
    <scope>NUCLEOTIDE SEQUENCE</scope>
    <source>
        <strain evidence="3">S41</strain>
    </source>
</reference>
<feature type="transmembrane region" description="Helical" evidence="2">
    <location>
        <begin position="58"/>
        <end position="81"/>
    </location>
</feature>
<keyword evidence="2" id="KW-0812">Transmembrane</keyword>
<feature type="transmembrane region" description="Helical" evidence="2">
    <location>
        <begin position="102"/>
        <end position="124"/>
    </location>
</feature>
<feature type="region of interest" description="Disordered" evidence="1">
    <location>
        <begin position="1"/>
        <end position="38"/>
    </location>
</feature>
<evidence type="ECO:0000313" key="4">
    <source>
        <dbReference type="Proteomes" id="UP000616885"/>
    </source>
</evidence>
<feature type="transmembrane region" description="Helical" evidence="2">
    <location>
        <begin position="156"/>
        <end position="177"/>
    </location>
</feature>
<evidence type="ECO:0000256" key="2">
    <source>
        <dbReference type="SAM" id="Phobius"/>
    </source>
</evidence>
<keyword evidence="2" id="KW-1133">Transmembrane helix</keyword>
<feature type="transmembrane region" description="Helical" evidence="2">
    <location>
        <begin position="532"/>
        <end position="555"/>
    </location>
</feature>
<protein>
    <submittedName>
        <fullName evidence="3">Uncharacterized protein</fullName>
    </submittedName>
</protein>
<dbReference type="AlphaFoldDB" id="A0A8H7K2J3"/>
<dbReference type="EMBL" id="JADCTT010000017">
    <property type="protein sequence ID" value="KAF9743462.1"/>
    <property type="molecule type" value="Genomic_DNA"/>
</dbReference>
<feature type="compositionally biased region" description="Basic and acidic residues" evidence="1">
    <location>
        <begin position="19"/>
        <end position="36"/>
    </location>
</feature>
<gene>
    <name evidence="3" type="ORF">IM811_006553</name>
</gene>
<sequence length="632" mass="69708">MRPTNQVPEFIQMLPQDPHLQETEGDSKTPSMEKEQPTTFHTVYTKPQRLRRFEYLPLAGHIFLAIFPILFVALAATAIALDKKETSHAGKVVQQIISVSPTLFPIIFAGIVGHFFRALGLYWAERGIKIGVLERLIGSQSLFATLERQILLQDQYALGLAMILIWALSPLGGQAALRLLSIVPRKETIDATIRYLPIAAARESAMSGASTMTSTWPIFASLFMTGLTTSKLQQNETMDLFGNVRVPVVGSGAEENVWNTINRDQQVSYSSMLGIPVVGVPASGNTSFNMVSRYFGIDCTQSSVLVNATVFKNNSDGVGAGYSVYSKGANFVVQPTRPTGTLLVTDNSIDFNMTAMNSDDSSDCSFLKCSLKGQYVESSVSCINRACQVESLRKVAADQDSFVPYTAVSNALVFLPLITVGSISHGSRMSSSLVEKWLENPYTNVYGEGTYTFANLSALPLPTLSRNLEVLFNTYWQSTYGQEYVYGNLTADMSLYNNITNAVPNFAPTDFNTTETTITHQVGEEYKCNMTFAALLILISCILFFAAVSSISLMFNTLAPDILGYVSSFTRDNPYIRATEQQASHWDGLERSRAMRNVKVTLGDVRSDLDTGYIALAESQEVQRLKMDRLYH</sequence>
<comment type="caution">
    <text evidence="3">The sequence shown here is derived from an EMBL/GenBank/DDBJ whole genome shotgun (WGS) entry which is preliminary data.</text>
</comment>
<dbReference type="Proteomes" id="UP000616885">
    <property type="component" value="Unassembled WGS sequence"/>
</dbReference>
<evidence type="ECO:0000256" key="1">
    <source>
        <dbReference type="SAM" id="MobiDB-lite"/>
    </source>
</evidence>
<keyword evidence="2" id="KW-0472">Membrane</keyword>
<proteinExistence type="predicted"/>
<evidence type="ECO:0000313" key="3">
    <source>
        <dbReference type="EMBL" id="KAF9743462.1"/>
    </source>
</evidence>
<organism evidence="3 4">
    <name type="scientific">Bionectria ochroleuca</name>
    <name type="common">Gliocladium roseum</name>
    <dbReference type="NCBI Taxonomy" id="29856"/>
    <lineage>
        <taxon>Eukaryota</taxon>
        <taxon>Fungi</taxon>
        <taxon>Dikarya</taxon>
        <taxon>Ascomycota</taxon>
        <taxon>Pezizomycotina</taxon>
        <taxon>Sordariomycetes</taxon>
        <taxon>Hypocreomycetidae</taxon>
        <taxon>Hypocreales</taxon>
        <taxon>Bionectriaceae</taxon>
        <taxon>Clonostachys</taxon>
    </lineage>
</organism>
<accession>A0A8H7K2J3</accession>
<name>A0A8H7K2J3_BIOOC</name>